<reference evidence="3" key="1">
    <citation type="journal article" date="2019" name="Int. J. Syst. Evol. Microbiol.">
        <title>The Global Catalogue of Microorganisms (GCM) 10K type strain sequencing project: providing services to taxonomists for standard genome sequencing and annotation.</title>
        <authorList>
            <consortium name="The Broad Institute Genomics Platform"/>
            <consortium name="The Broad Institute Genome Sequencing Center for Infectious Disease"/>
            <person name="Wu L."/>
            <person name="Ma J."/>
        </authorList>
    </citation>
    <scope>NUCLEOTIDE SEQUENCE [LARGE SCALE GENOMIC DNA]</scope>
    <source>
        <strain evidence="3">CECT 8531</strain>
    </source>
</reference>
<dbReference type="Gene3D" id="3.60.10.10">
    <property type="entry name" value="Endonuclease/exonuclease/phosphatase"/>
    <property type="match status" value="1"/>
</dbReference>
<dbReference type="InterPro" id="IPR005135">
    <property type="entry name" value="Endo/exonuclease/phosphatase"/>
</dbReference>
<keyword evidence="3" id="KW-1185">Reference proteome</keyword>
<gene>
    <name evidence="2" type="ORF">ACFOWX_11140</name>
</gene>
<dbReference type="Pfam" id="PF03372">
    <property type="entry name" value="Exo_endo_phos"/>
    <property type="match status" value="1"/>
</dbReference>
<dbReference type="InterPro" id="IPR051916">
    <property type="entry name" value="GPI-anchor_lipid_remodeler"/>
</dbReference>
<dbReference type="GO" id="GO:0004519">
    <property type="term" value="F:endonuclease activity"/>
    <property type="evidence" value="ECO:0007669"/>
    <property type="project" value="UniProtKB-KW"/>
</dbReference>
<keyword evidence="2" id="KW-0378">Hydrolase</keyword>
<protein>
    <submittedName>
        <fullName evidence="2">Endonuclease/exonuclease/phosphatase family protein</fullName>
    </submittedName>
</protein>
<keyword evidence="2" id="KW-0255">Endonuclease</keyword>
<evidence type="ECO:0000259" key="1">
    <source>
        <dbReference type="Pfam" id="PF03372"/>
    </source>
</evidence>
<evidence type="ECO:0000313" key="2">
    <source>
        <dbReference type="EMBL" id="MFC4292968.1"/>
    </source>
</evidence>
<organism evidence="2 3">
    <name type="scientific">Sphingorhabdus arenilitoris</name>
    <dbReference type="NCBI Taxonomy" id="1490041"/>
    <lineage>
        <taxon>Bacteria</taxon>
        <taxon>Pseudomonadati</taxon>
        <taxon>Pseudomonadota</taxon>
        <taxon>Alphaproteobacteria</taxon>
        <taxon>Sphingomonadales</taxon>
        <taxon>Sphingomonadaceae</taxon>
        <taxon>Sphingorhabdus</taxon>
    </lineage>
</organism>
<dbReference type="Proteomes" id="UP001595887">
    <property type="component" value="Unassembled WGS sequence"/>
</dbReference>
<dbReference type="RefSeq" id="WP_381424091.1">
    <property type="nucleotide sequence ID" value="NZ_JBHSDH010000013.1"/>
</dbReference>
<dbReference type="SUPFAM" id="SSF56219">
    <property type="entry name" value="DNase I-like"/>
    <property type="match status" value="1"/>
</dbReference>
<dbReference type="PANTHER" id="PTHR14859:SF15">
    <property type="entry name" value="ENDONUCLEASE_EXONUCLEASE_PHOSPHATASE DOMAIN-CONTAINING PROTEIN"/>
    <property type="match status" value="1"/>
</dbReference>
<dbReference type="PANTHER" id="PTHR14859">
    <property type="entry name" value="CALCOFLUOR WHITE HYPERSENSITIVE PROTEIN PRECURSOR"/>
    <property type="match status" value="1"/>
</dbReference>
<feature type="domain" description="Endonuclease/exonuclease/phosphatase" evidence="1">
    <location>
        <begin position="8"/>
        <end position="224"/>
    </location>
</feature>
<accession>A0ABV8RHU4</accession>
<sequence>MNRPLKVATYNIRKCVGTDRKRDPERILDVLRELDADIIALQEADRRFGQRETCLPFAKIDAETPWKHVPWGVRPNGIGWHGNAILVRDEMEIKNGRPLDLPTLEPRGAVCSEVETGHGVIRIIGVHLDLSGLWRRRQIRQILAHLDNEPRHMPSVIMGDFNQWSRRGALSEFAFHHHRIIDTPKSFHASKPVARLDRIIVSHEVNVLAHGAHNSPLSQKASDHLPIWADLSLS</sequence>
<proteinExistence type="predicted"/>
<comment type="caution">
    <text evidence="2">The sequence shown here is derived from an EMBL/GenBank/DDBJ whole genome shotgun (WGS) entry which is preliminary data.</text>
</comment>
<evidence type="ECO:0000313" key="3">
    <source>
        <dbReference type="Proteomes" id="UP001595887"/>
    </source>
</evidence>
<dbReference type="InterPro" id="IPR036691">
    <property type="entry name" value="Endo/exonu/phosph_ase_sf"/>
</dbReference>
<name>A0ABV8RHU4_9SPHN</name>
<dbReference type="EMBL" id="JBHSDH010000013">
    <property type="protein sequence ID" value="MFC4292968.1"/>
    <property type="molecule type" value="Genomic_DNA"/>
</dbReference>
<keyword evidence="2" id="KW-0540">Nuclease</keyword>